<feature type="transmembrane region" description="Helical" evidence="1">
    <location>
        <begin position="32"/>
        <end position="50"/>
    </location>
</feature>
<proteinExistence type="predicted"/>
<reference evidence="3" key="1">
    <citation type="journal article" date="2019" name="Int. J. Syst. Evol. Microbiol.">
        <title>The Global Catalogue of Microorganisms (GCM) 10K type strain sequencing project: providing services to taxonomists for standard genome sequencing and annotation.</title>
        <authorList>
            <consortium name="The Broad Institute Genomics Platform"/>
            <consortium name="The Broad Institute Genome Sequencing Center for Infectious Disease"/>
            <person name="Wu L."/>
            <person name="Ma J."/>
        </authorList>
    </citation>
    <scope>NUCLEOTIDE SEQUENCE [LARGE SCALE GENOMIC DNA]</scope>
    <source>
        <strain evidence="3">JCM 16544</strain>
    </source>
</reference>
<keyword evidence="3" id="KW-1185">Reference proteome</keyword>
<protein>
    <recommendedName>
        <fullName evidence="4">DUF4131 domain-containing protein</fullName>
    </recommendedName>
</protein>
<accession>A0ABP7A6Z2</accession>
<keyword evidence="1" id="KW-0472">Membrane</keyword>
<dbReference type="Proteomes" id="UP001501697">
    <property type="component" value="Unassembled WGS sequence"/>
</dbReference>
<comment type="caution">
    <text evidence="2">The sequence shown here is derived from an EMBL/GenBank/DDBJ whole genome shotgun (WGS) entry which is preliminary data.</text>
</comment>
<dbReference type="EMBL" id="BAAAYU010000001">
    <property type="protein sequence ID" value="GAA3626145.1"/>
    <property type="molecule type" value="Genomic_DNA"/>
</dbReference>
<gene>
    <name evidence="2" type="ORF">GCM10022200_05620</name>
</gene>
<sequence length="238" mass="23540">MRRAALRGVPVAAAAWVSAGYAIHHAAHATPIALALGVLAASLAAVSVFVGRREWAVVASAACAVAAAAALSVVLASPARSAVQQLAADGARVLTIDAVATGKVQAAPDGAVRFEAIVIDARDGAQRVTGAAPVRIRGVATERIDVGSIVRVRATGAETFPDDRAALSVRAIEPIEVLAGPGGLLATASDLRRGLVDASTGLPGAGAGLVPGLAVGDTSAVSAELDGAMKVSSQARLE</sequence>
<evidence type="ECO:0000256" key="1">
    <source>
        <dbReference type="SAM" id="Phobius"/>
    </source>
</evidence>
<keyword evidence="1" id="KW-1133">Transmembrane helix</keyword>
<dbReference type="RefSeq" id="WP_344736338.1">
    <property type="nucleotide sequence ID" value="NZ_BAAAYU010000001.1"/>
</dbReference>
<evidence type="ECO:0000313" key="2">
    <source>
        <dbReference type="EMBL" id="GAA3626145.1"/>
    </source>
</evidence>
<name>A0ABP7A6Z2_9MICO</name>
<evidence type="ECO:0000313" key="3">
    <source>
        <dbReference type="Proteomes" id="UP001501697"/>
    </source>
</evidence>
<evidence type="ECO:0008006" key="4">
    <source>
        <dbReference type="Google" id="ProtNLM"/>
    </source>
</evidence>
<organism evidence="2 3">
    <name type="scientific">Microbacterium awajiense</name>
    <dbReference type="NCBI Taxonomy" id="415214"/>
    <lineage>
        <taxon>Bacteria</taxon>
        <taxon>Bacillati</taxon>
        <taxon>Actinomycetota</taxon>
        <taxon>Actinomycetes</taxon>
        <taxon>Micrococcales</taxon>
        <taxon>Microbacteriaceae</taxon>
        <taxon>Microbacterium</taxon>
    </lineage>
</organism>
<feature type="transmembrane region" description="Helical" evidence="1">
    <location>
        <begin position="57"/>
        <end position="76"/>
    </location>
</feature>
<keyword evidence="1" id="KW-0812">Transmembrane</keyword>